<gene>
    <name evidence="1" type="ORF">CCUR1050_LOCUS10193</name>
</gene>
<name>A0A7S0M9B7_9CRYP</name>
<proteinExistence type="predicted"/>
<dbReference type="EMBL" id="HBEZ01018527">
    <property type="protein sequence ID" value="CAD8632512.1"/>
    <property type="molecule type" value="Transcribed_RNA"/>
</dbReference>
<evidence type="ECO:0000313" key="1">
    <source>
        <dbReference type="EMBL" id="CAD8632512.1"/>
    </source>
</evidence>
<protein>
    <submittedName>
        <fullName evidence="1">Uncharacterized protein</fullName>
    </submittedName>
</protein>
<reference evidence="1" key="1">
    <citation type="submission" date="2021-01" db="EMBL/GenBank/DDBJ databases">
        <authorList>
            <person name="Corre E."/>
            <person name="Pelletier E."/>
            <person name="Niang G."/>
            <person name="Scheremetjew M."/>
            <person name="Finn R."/>
            <person name="Kale V."/>
            <person name="Holt S."/>
            <person name="Cochrane G."/>
            <person name="Meng A."/>
            <person name="Brown T."/>
            <person name="Cohen L."/>
        </authorList>
    </citation>
    <scope>NUCLEOTIDE SEQUENCE</scope>
    <source>
        <strain evidence="1">CCAP979/52</strain>
    </source>
</reference>
<accession>A0A7S0M9B7</accession>
<organism evidence="1">
    <name type="scientific">Cryptomonas curvata</name>
    <dbReference type="NCBI Taxonomy" id="233186"/>
    <lineage>
        <taxon>Eukaryota</taxon>
        <taxon>Cryptophyceae</taxon>
        <taxon>Cryptomonadales</taxon>
        <taxon>Cryptomonadaceae</taxon>
        <taxon>Cryptomonas</taxon>
    </lineage>
</organism>
<dbReference type="AlphaFoldDB" id="A0A7S0M9B7"/>
<sequence length="191" mass="21859">MNPTAEVASQRSHPHPLDVSIAMCMGLHSRLGARSELHSLDSDMMKEVTEIYRKWFLSRPWSARESALCESMWLRGRDVSDLSTEFRREETDIRIMLDIYDTTIPESKLREFEREVSEGFILCDVENYGGIVQRSRTSIMPGNYGMPGSAEEIGHFADMPGRIRRRLVNRRALHDPDNVLGYGRLALTAMP</sequence>